<organism evidence="8 9">
    <name type="scientific">Cymbomonas tetramitiformis</name>
    <dbReference type="NCBI Taxonomy" id="36881"/>
    <lineage>
        <taxon>Eukaryota</taxon>
        <taxon>Viridiplantae</taxon>
        <taxon>Chlorophyta</taxon>
        <taxon>Pyramimonadophyceae</taxon>
        <taxon>Pyramimonadales</taxon>
        <taxon>Pyramimonadaceae</taxon>
        <taxon>Cymbomonas</taxon>
    </lineage>
</organism>
<evidence type="ECO:0000256" key="6">
    <source>
        <dbReference type="SAM" id="Phobius"/>
    </source>
</evidence>
<evidence type="ECO:0000256" key="4">
    <source>
        <dbReference type="ARBA" id="ARBA00022989"/>
    </source>
</evidence>
<keyword evidence="3 6" id="KW-0812">Transmembrane</keyword>
<dbReference type="AlphaFoldDB" id="A0AAE0G8V1"/>
<comment type="similarity">
    <text evidence="2">Belongs to the nucleotide-sugar transporter family. CMP-Sialate:CMP antiporter (TC 2.A.7.12) subfamily.</text>
</comment>
<keyword evidence="5 6" id="KW-0472">Membrane</keyword>
<accession>A0AAE0G8V1</accession>
<evidence type="ECO:0000313" key="8">
    <source>
        <dbReference type="EMBL" id="KAK3273712.1"/>
    </source>
</evidence>
<dbReference type="EMBL" id="LGRX02008307">
    <property type="protein sequence ID" value="KAK3273712.1"/>
    <property type="molecule type" value="Genomic_DNA"/>
</dbReference>
<keyword evidence="4 6" id="KW-1133">Transmembrane helix</keyword>
<comment type="subcellular location">
    <subcellularLocation>
        <location evidence="1">Membrane</location>
        <topology evidence="1">Multi-pass membrane protein</topology>
    </subcellularLocation>
</comment>
<name>A0AAE0G8V1_9CHLO</name>
<evidence type="ECO:0000256" key="3">
    <source>
        <dbReference type="ARBA" id="ARBA00022692"/>
    </source>
</evidence>
<feature type="transmembrane region" description="Helical" evidence="6">
    <location>
        <begin position="234"/>
        <end position="254"/>
    </location>
</feature>
<dbReference type="Proteomes" id="UP001190700">
    <property type="component" value="Unassembled WGS sequence"/>
</dbReference>
<protein>
    <submittedName>
        <fullName evidence="8">Uncharacterized protein</fullName>
    </submittedName>
</protein>
<dbReference type="InterPro" id="IPR007271">
    <property type="entry name" value="Nuc_sug_transpt"/>
</dbReference>
<evidence type="ECO:0000256" key="7">
    <source>
        <dbReference type="SAM" id="SignalP"/>
    </source>
</evidence>
<gene>
    <name evidence="8" type="ORF">CYMTET_18062</name>
</gene>
<feature type="chain" id="PRO_5042018026" evidence="7">
    <location>
        <begin position="21"/>
        <end position="324"/>
    </location>
</feature>
<evidence type="ECO:0000256" key="5">
    <source>
        <dbReference type="ARBA" id="ARBA00023136"/>
    </source>
</evidence>
<feature type="transmembrane region" description="Helical" evidence="6">
    <location>
        <begin position="289"/>
        <end position="307"/>
    </location>
</feature>
<dbReference type="InterPro" id="IPR037185">
    <property type="entry name" value="EmrE-like"/>
</dbReference>
<dbReference type="Pfam" id="PF04142">
    <property type="entry name" value="Nuc_sug_transp"/>
    <property type="match status" value="1"/>
</dbReference>
<feature type="transmembrane region" description="Helical" evidence="6">
    <location>
        <begin position="164"/>
        <end position="186"/>
    </location>
</feature>
<dbReference type="NCBIfam" id="TIGR00803">
    <property type="entry name" value="nst"/>
    <property type="match status" value="1"/>
</dbReference>
<reference evidence="8 9" key="1">
    <citation type="journal article" date="2015" name="Genome Biol. Evol.">
        <title>Comparative Genomics of a Bacterivorous Green Alga Reveals Evolutionary Causalities and Consequences of Phago-Mixotrophic Mode of Nutrition.</title>
        <authorList>
            <person name="Burns J.A."/>
            <person name="Paasch A."/>
            <person name="Narechania A."/>
            <person name="Kim E."/>
        </authorList>
    </citation>
    <scope>NUCLEOTIDE SEQUENCE [LARGE SCALE GENOMIC DNA]</scope>
    <source>
        <strain evidence="8 9">PLY_AMNH</strain>
    </source>
</reference>
<evidence type="ECO:0000256" key="2">
    <source>
        <dbReference type="ARBA" id="ARBA00006447"/>
    </source>
</evidence>
<comment type="caution">
    <text evidence="8">The sequence shown here is derived from an EMBL/GenBank/DDBJ whole genome shotgun (WGS) entry which is preliminary data.</text>
</comment>
<sequence length="324" mass="35342">MASRVQKLFCAGALTVLTSAGGILMELSKGEDGKYAYNSATVPLLAEALKLAISSSLLFTEHSRTGEAPQVTRDTRTVIKYIIPSIIYLICNNLTLDVLRYLPPSTYQILSNLRIVTTGLLSWLFLRRPLSRLQWIALVLVSAGAVSSQLGSNNDGAMKASLKGYFLMLLLCFLAALGGVVTEALMKGNRDSIHWQNTQLYTFGLVFNVFRLTADNLSTGFQDGFWINTLLNGYTGATYVVVANLALSGLLVSFIMKYVDVIAKNFATSLSMFLTPVVALILFGHQLEMSLLVGAMIAAISIFLFYAKPGDLFLREQLQAIAVP</sequence>
<keyword evidence="7" id="KW-0732">Signal</keyword>
<evidence type="ECO:0000313" key="9">
    <source>
        <dbReference type="Proteomes" id="UP001190700"/>
    </source>
</evidence>
<keyword evidence="9" id="KW-1185">Reference proteome</keyword>
<dbReference type="PIRSF" id="PIRSF005799">
    <property type="entry name" value="UDP-gal_transpt"/>
    <property type="match status" value="1"/>
</dbReference>
<dbReference type="GO" id="GO:0015165">
    <property type="term" value="F:pyrimidine nucleotide-sugar transmembrane transporter activity"/>
    <property type="evidence" value="ECO:0007669"/>
    <property type="project" value="InterPro"/>
</dbReference>
<dbReference type="Gene3D" id="1.10.3730.20">
    <property type="match status" value="1"/>
</dbReference>
<dbReference type="GO" id="GO:0000139">
    <property type="term" value="C:Golgi membrane"/>
    <property type="evidence" value="ECO:0007669"/>
    <property type="project" value="InterPro"/>
</dbReference>
<feature type="signal peptide" evidence="7">
    <location>
        <begin position="1"/>
        <end position="20"/>
    </location>
</feature>
<dbReference type="PANTHER" id="PTHR10231">
    <property type="entry name" value="NUCLEOTIDE-SUGAR TRANSMEMBRANE TRANSPORTER"/>
    <property type="match status" value="1"/>
</dbReference>
<evidence type="ECO:0000256" key="1">
    <source>
        <dbReference type="ARBA" id="ARBA00004141"/>
    </source>
</evidence>
<dbReference type="SUPFAM" id="SSF103481">
    <property type="entry name" value="Multidrug resistance efflux transporter EmrE"/>
    <property type="match status" value="1"/>
</dbReference>
<proteinExistence type="inferred from homology"/>
<feature type="transmembrane region" description="Helical" evidence="6">
    <location>
        <begin position="266"/>
        <end position="283"/>
    </location>
</feature>